<gene>
    <name evidence="1" type="ORF">P154DRAFT_537143</name>
</gene>
<dbReference type="PANTHER" id="PTHR42085:SF1">
    <property type="entry name" value="F-BOX DOMAIN-CONTAINING PROTEIN"/>
    <property type="match status" value="1"/>
</dbReference>
<name>A0A6A5WE66_9PLEO</name>
<sequence>MAPRKPVVKKNSKAAKKVTKGEVAKPVNKFRRFRNGMLNVNTSGAHLEKARKNATQSPLLRLPAELRSKIFDYALYHGDLTTETIRDAGRRHAVLKPKIANCLSLLTTCRQTYDETALKFFQLNTFVFDGIDHDGNGLNDLRIWIRALKKTAYRTSVKNVRLSMTIGGFYGSSIFADVKYYLCPFLKEASGLGKLRLVIADVHKYNLTEQNITNIYATIHAQVNRVPPVAQVGITELENGI</sequence>
<reference evidence="1" key="1">
    <citation type="journal article" date="2020" name="Stud. Mycol.">
        <title>101 Dothideomycetes genomes: a test case for predicting lifestyles and emergence of pathogens.</title>
        <authorList>
            <person name="Haridas S."/>
            <person name="Albert R."/>
            <person name="Binder M."/>
            <person name="Bloem J."/>
            <person name="Labutti K."/>
            <person name="Salamov A."/>
            <person name="Andreopoulos B."/>
            <person name="Baker S."/>
            <person name="Barry K."/>
            <person name="Bills G."/>
            <person name="Bluhm B."/>
            <person name="Cannon C."/>
            <person name="Castanera R."/>
            <person name="Culley D."/>
            <person name="Daum C."/>
            <person name="Ezra D."/>
            <person name="Gonzalez J."/>
            <person name="Henrissat B."/>
            <person name="Kuo A."/>
            <person name="Liang C."/>
            <person name="Lipzen A."/>
            <person name="Lutzoni F."/>
            <person name="Magnuson J."/>
            <person name="Mondo S."/>
            <person name="Nolan M."/>
            <person name="Ohm R."/>
            <person name="Pangilinan J."/>
            <person name="Park H.-J."/>
            <person name="Ramirez L."/>
            <person name="Alfaro M."/>
            <person name="Sun H."/>
            <person name="Tritt A."/>
            <person name="Yoshinaga Y."/>
            <person name="Zwiers L.-H."/>
            <person name="Turgeon B."/>
            <person name="Goodwin S."/>
            <person name="Spatafora J."/>
            <person name="Crous P."/>
            <person name="Grigoriev I."/>
        </authorList>
    </citation>
    <scope>NUCLEOTIDE SEQUENCE</scope>
    <source>
        <strain evidence="1">CBS 123094</strain>
    </source>
</reference>
<proteinExistence type="predicted"/>
<evidence type="ECO:0000313" key="2">
    <source>
        <dbReference type="Proteomes" id="UP000799779"/>
    </source>
</evidence>
<dbReference type="PANTHER" id="PTHR42085">
    <property type="entry name" value="F-BOX DOMAIN-CONTAINING PROTEIN"/>
    <property type="match status" value="1"/>
</dbReference>
<protein>
    <recommendedName>
        <fullName evidence="3">F-box domain-containing protein</fullName>
    </recommendedName>
</protein>
<accession>A0A6A5WE66</accession>
<organism evidence="1 2">
    <name type="scientific">Amniculicola lignicola CBS 123094</name>
    <dbReference type="NCBI Taxonomy" id="1392246"/>
    <lineage>
        <taxon>Eukaryota</taxon>
        <taxon>Fungi</taxon>
        <taxon>Dikarya</taxon>
        <taxon>Ascomycota</taxon>
        <taxon>Pezizomycotina</taxon>
        <taxon>Dothideomycetes</taxon>
        <taxon>Pleosporomycetidae</taxon>
        <taxon>Pleosporales</taxon>
        <taxon>Amniculicolaceae</taxon>
        <taxon>Amniculicola</taxon>
    </lineage>
</organism>
<dbReference type="AlphaFoldDB" id="A0A6A5WE66"/>
<evidence type="ECO:0008006" key="3">
    <source>
        <dbReference type="Google" id="ProtNLM"/>
    </source>
</evidence>
<dbReference type="EMBL" id="ML977613">
    <property type="protein sequence ID" value="KAF1997465.1"/>
    <property type="molecule type" value="Genomic_DNA"/>
</dbReference>
<keyword evidence="2" id="KW-1185">Reference proteome</keyword>
<evidence type="ECO:0000313" key="1">
    <source>
        <dbReference type="EMBL" id="KAF1997465.1"/>
    </source>
</evidence>
<dbReference type="InterPro" id="IPR038883">
    <property type="entry name" value="AN11006-like"/>
</dbReference>
<dbReference type="Proteomes" id="UP000799779">
    <property type="component" value="Unassembled WGS sequence"/>
</dbReference>
<dbReference type="OrthoDB" id="5413827at2759"/>